<feature type="region of interest" description="Disordered" evidence="1">
    <location>
        <begin position="546"/>
        <end position="568"/>
    </location>
</feature>
<protein>
    <recommendedName>
        <fullName evidence="2">DUF4764 domain-containing protein</fullName>
    </recommendedName>
</protein>
<dbReference type="PANTHER" id="PTHR16116:SF5">
    <property type="entry name" value="ZINC FINGER PROTEIN 839"/>
    <property type="match status" value="1"/>
</dbReference>
<dbReference type="EMBL" id="JAQQBR010001833">
    <property type="protein sequence ID" value="KAK0163186.1"/>
    <property type="molecule type" value="Genomic_DNA"/>
</dbReference>
<proteinExistence type="predicted"/>
<dbReference type="InterPro" id="IPR031885">
    <property type="entry name" value="DUF4764"/>
</dbReference>
<keyword evidence="4" id="KW-1185">Reference proteome</keyword>
<comment type="caution">
    <text evidence="3">The sequence shown here is derived from an EMBL/GenBank/DDBJ whole genome shotgun (WGS) entry which is preliminary data.</text>
</comment>
<feature type="domain" description="DUF4764" evidence="2">
    <location>
        <begin position="671"/>
        <end position="786"/>
    </location>
</feature>
<feature type="compositionally biased region" description="Basic residues" evidence="1">
    <location>
        <begin position="642"/>
        <end position="653"/>
    </location>
</feature>
<reference evidence="3" key="1">
    <citation type="journal article" date="2023" name="bioRxiv">
        <title>Scaffold-level genome assemblies of two parasitoid biocontrol wasps reveal the parthenogenesis mechanism and an associated novel virus.</title>
        <authorList>
            <person name="Inwood S."/>
            <person name="Skelly J."/>
            <person name="Guhlin J."/>
            <person name="Harrop T."/>
            <person name="Goldson S."/>
            <person name="Dearden P."/>
        </authorList>
    </citation>
    <scope>NUCLEOTIDE SEQUENCE</scope>
    <source>
        <strain evidence="3">Lincoln</strain>
        <tissue evidence="3">Whole body</tissue>
    </source>
</reference>
<reference evidence="3" key="2">
    <citation type="submission" date="2023-03" db="EMBL/GenBank/DDBJ databases">
        <authorList>
            <person name="Inwood S.N."/>
            <person name="Skelly J.G."/>
            <person name="Guhlin J."/>
            <person name="Harrop T.W.R."/>
            <person name="Goldson S.G."/>
            <person name="Dearden P.K."/>
        </authorList>
    </citation>
    <scope>NUCLEOTIDE SEQUENCE</scope>
    <source>
        <strain evidence="3">Lincoln</strain>
        <tissue evidence="3">Whole body</tissue>
    </source>
</reference>
<feature type="compositionally biased region" description="Basic residues" evidence="1">
    <location>
        <begin position="677"/>
        <end position="686"/>
    </location>
</feature>
<name>A0AA39F5D4_MICHY</name>
<feature type="region of interest" description="Disordered" evidence="1">
    <location>
        <begin position="789"/>
        <end position="808"/>
    </location>
</feature>
<evidence type="ECO:0000313" key="3">
    <source>
        <dbReference type="EMBL" id="KAK0163186.1"/>
    </source>
</evidence>
<feature type="compositionally biased region" description="Basic and acidic residues" evidence="1">
    <location>
        <begin position="660"/>
        <end position="676"/>
    </location>
</feature>
<dbReference type="Proteomes" id="UP001168972">
    <property type="component" value="Unassembled WGS sequence"/>
</dbReference>
<evidence type="ECO:0000259" key="2">
    <source>
        <dbReference type="Pfam" id="PF15961"/>
    </source>
</evidence>
<sequence length="1306" mass="144405">MAEIASSTVFTNDIGSFNAPDLLQQAFQEAVEQDDHDNEFVTFLTDDGDDSQAIHLTHAQASALRLNFQVDSTVQNENDKIIYHQDPNDMLIDIQCDNNKDKSMELDQVTEQIELPSDTRWTAAIDDVDETPVKTINITNLNSQVSDGITCNLNNHAQPVNITGILLQRAKTTPKTNLNGANPNYNTITDITPSFSSCGIASTQNQTVTNRLPVIFPSSQFIFKPAQTILKSGKNIRFIPATNNTIGNAISSMNNSNGNITTQNSVLLPKTTLMNTTPTQIIKTTPITSQLIHGNAISAQLLDSSQILTCDMISNANINNSNNVNGFTTNGVTRTTQNLSNDSIRMSPLVATTSSLTIQRDNIQQTSVPLVSNTANESNATVKSYISNGANANISGTLFKSLQIPTQVLKTTSVTVGKSTNSLNSTKVSVNPTSSIILKNGSRIKAQQLQRITTSTAAVHRTPTQTMSTPISILKPQAKVTLANSIKQNSINNSQNVTSVNSNCASGVKLVPKMVRSNQIINNQVKLTSINDNKLKLNELSSNQIVKKPKSMGPPQTPSTLSVDDTGKPLGSNENPIQIVQQGHTFHSMQKLTQLQLKQITHVLQQRNQESTLPNERVVYRVVFPEELDLRIRNPINLLKGRPGKRGRPKKKPSTGVKTLTHEEDSTEDVKDERKKAVARTRSGRLSRPPRHIVRDYKHLHHVDLTQVDLDDSDGGYSDYHISNDKLESDDVVKDLLTGYEGPKRKISDDFRCPTCSKIYLGRTRMEKHFEIYPDHGSVDQLPPRTAEQDLKSNAFPPDPFKRKGKKRGPWAYITPEAKSERRQLKLKDALSACDNEEIIKIAAKPVLNAQSLFDLMVMKSNNCLKTFLNELKLLVNKTREQVNAMLSPVNNNDKYGNTVKLDDKLLGDTLNLTTGLYYIKDDVFNKSTDFYNTSMAATSPSSLSSFSSSPSSIEEPAMKKLKVNDDCKENIDDRLSSGISDLSDLNTRTNLLSEKNLDSINSNCPEVLTALTLMPRSSSPATAESCKPNNVSKLLISNTEIQSQISDNPGFQKIDINNSKNSTFKKLSEINSGLDVSNCSSSVFPKLENHYEQSKIGSMPQAFIKLEPMQQGFVKLKNGNVGTYQKEETQSYEKNHNGFDNVDETTQTFSKGYQKLISKIVPMSSVNNNCIKSEAFNSTSKNECKLSDSVSIIRNTDVPIITTTCDASLFGSTDNLDITKMTNYDLDILSNGAVMDKHLIMDEKLVEQLHMVDQSKLVDELVSERLKNIMPDNILDSNLMANNTNMDTELDFEALSEEFNRNTSS</sequence>
<gene>
    <name evidence="3" type="ORF">PV327_006894</name>
</gene>
<dbReference type="InterPro" id="IPR039946">
    <property type="entry name" value="ZN839"/>
</dbReference>
<dbReference type="PANTHER" id="PTHR16116">
    <property type="entry name" value="ZINC FINGER PROTEIN 839"/>
    <property type="match status" value="1"/>
</dbReference>
<feature type="region of interest" description="Disordered" evidence="1">
    <location>
        <begin position="639"/>
        <end position="686"/>
    </location>
</feature>
<evidence type="ECO:0000256" key="1">
    <source>
        <dbReference type="SAM" id="MobiDB-lite"/>
    </source>
</evidence>
<accession>A0AA39F5D4</accession>
<dbReference type="Pfam" id="PF15961">
    <property type="entry name" value="DUF4764"/>
    <property type="match status" value="1"/>
</dbReference>
<evidence type="ECO:0000313" key="4">
    <source>
        <dbReference type="Proteomes" id="UP001168972"/>
    </source>
</evidence>
<organism evidence="3 4">
    <name type="scientific">Microctonus hyperodae</name>
    <name type="common">Parasitoid wasp</name>
    <dbReference type="NCBI Taxonomy" id="165561"/>
    <lineage>
        <taxon>Eukaryota</taxon>
        <taxon>Metazoa</taxon>
        <taxon>Ecdysozoa</taxon>
        <taxon>Arthropoda</taxon>
        <taxon>Hexapoda</taxon>
        <taxon>Insecta</taxon>
        <taxon>Pterygota</taxon>
        <taxon>Neoptera</taxon>
        <taxon>Endopterygota</taxon>
        <taxon>Hymenoptera</taxon>
        <taxon>Apocrita</taxon>
        <taxon>Ichneumonoidea</taxon>
        <taxon>Braconidae</taxon>
        <taxon>Euphorinae</taxon>
        <taxon>Microctonus</taxon>
    </lineage>
</organism>